<feature type="transmembrane region" description="Helical" evidence="5">
    <location>
        <begin position="828"/>
        <end position="847"/>
    </location>
</feature>
<feature type="region of interest" description="Disordered" evidence="4">
    <location>
        <begin position="695"/>
        <end position="725"/>
    </location>
</feature>
<evidence type="ECO:0000256" key="4">
    <source>
        <dbReference type="SAM" id="MobiDB-lite"/>
    </source>
</evidence>
<dbReference type="PANTHER" id="PTHR43825:SF4">
    <property type="entry name" value="PYRUVATE DEHYDROGENASE E1 COMPONENT"/>
    <property type="match status" value="1"/>
</dbReference>
<comment type="caution">
    <text evidence="7">The sequence shown here is derived from an EMBL/GenBank/DDBJ whole genome shotgun (WGS) entry which is preliminary data.</text>
</comment>
<name>A0A512HMP4_9HYPH</name>
<accession>A0A512HMP4</accession>
<dbReference type="InterPro" id="IPR029061">
    <property type="entry name" value="THDP-binding"/>
</dbReference>
<dbReference type="AlphaFoldDB" id="A0A512HMP4"/>
<gene>
    <name evidence="7" type="ORF">RNA01_36480</name>
</gene>
<dbReference type="InterPro" id="IPR009014">
    <property type="entry name" value="Transketo_C/PFOR_II"/>
</dbReference>
<dbReference type="Proteomes" id="UP000321717">
    <property type="component" value="Unassembled WGS sequence"/>
</dbReference>
<dbReference type="InterPro" id="IPR041621">
    <property type="entry name" value="PDH_E1_M"/>
</dbReference>
<reference evidence="7 8" key="1">
    <citation type="submission" date="2019-07" db="EMBL/GenBank/DDBJ databases">
        <title>Whole genome shotgun sequence of Rhizobium naphthalenivorans NBRC 107585.</title>
        <authorList>
            <person name="Hosoyama A."/>
            <person name="Uohara A."/>
            <person name="Ohji S."/>
            <person name="Ichikawa N."/>
        </authorList>
    </citation>
    <scope>NUCLEOTIDE SEQUENCE [LARGE SCALE GENOMIC DNA]</scope>
    <source>
        <strain evidence="7 8">NBRC 107585</strain>
    </source>
</reference>
<sequence length="959" mass="106614">MIDFRRLHLKTIEQRLLWLSHWMIHNANHVRPKVDGIKIGGHQASSASMVSIMTALYFSALRPEDRVAVKPHASPVFHAIHYLMGNQTREKMENFRGLGGVQSYPSRTKDIDDVDFSTGSVGLGVGITALASIVQDFIRAKEWGDDLACGHMVALMGDAELDEGNIYETLQEGWKNDLRNCWWIIDYNRQSLDGIVREGLFERIEKIFDAFGWDVVRVKYGALQRTAFEEPGGDRLRDWIDRCPNQDYAALTFMGGAVWRKRLMDDLGDQGDISSLIDRRSDSELAALMENLGGNCVETMADAFARIDPDRPTCFLAYTIKGWGTPIAGHKDNHGGLMNSKQFADWQAHMGIAAGQEWEPFASVGDIPGLKQFLANVPFFSKGPRRHDDAHIDVPPIEIDSAREISTQAAFGKILDDLAKGESKLAARILTTSPDVTGTTSLGPWVNRRKLFAREAMADAFIEYRIPSTAKWEFTPKGQHVELGIAEMNLFLLLGAAGLSHSLFGKRLIPIGTVYDPFVCRGLDALNYACYQDARFIIVGTPSGITLAPEGGAHQSIGTPLIGMSQDGLAAFEPAFADELAVIMEWAFDYLQRDGEGQRDERTWLRDETGGSVYLRLTTKPLEQPAKRVDDDFRQGAIDGAYWLRKPGPNCAVVIAYQGAVADEAIAAAGVIGEARRDIGVLAVTSADRLNAGWTAAQRERARQSESAESYRDAARSPASRLRHRYRHRRTPGDLVLAGRRCGAPDDLPRRRAFWTNRNDPRSIPPFPRRQAVADAVSQPVDCWETASGRSNTHFPLAGTKRSRMKDTFAGFATAVIEYGRFRNTPSWGYHLGVFIVIRAIFMLLTIKRWRQRCIFLCKPTNSTGTGICLINRFDCARECLRINYAGRLAYPALASATNMTICILPICSGVMTAQRNSTDRSASCRRRVPHFYTTSSVRHSPMHAISSHRESGKGHVCA</sequence>
<feature type="compositionally biased region" description="Basic and acidic residues" evidence="4">
    <location>
        <begin position="698"/>
        <end position="715"/>
    </location>
</feature>
<dbReference type="SUPFAM" id="SSF52518">
    <property type="entry name" value="Thiamin diphosphate-binding fold (THDP-binding)"/>
    <property type="match status" value="2"/>
</dbReference>
<dbReference type="InterPro" id="IPR051157">
    <property type="entry name" value="PDH/Transketolase"/>
</dbReference>
<dbReference type="Pfam" id="PF00456">
    <property type="entry name" value="Transketolase_N"/>
    <property type="match status" value="1"/>
</dbReference>
<dbReference type="SUPFAM" id="SSF52922">
    <property type="entry name" value="TK C-terminal domain-like"/>
    <property type="match status" value="1"/>
</dbReference>
<keyword evidence="5" id="KW-0472">Membrane</keyword>
<keyword evidence="5" id="KW-1133">Transmembrane helix</keyword>
<evidence type="ECO:0000256" key="1">
    <source>
        <dbReference type="ARBA" id="ARBA00001946"/>
    </source>
</evidence>
<evidence type="ECO:0000313" key="8">
    <source>
        <dbReference type="Proteomes" id="UP000321717"/>
    </source>
</evidence>
<organism evidence="7 8">
    <name type="scientific">Ciceribacter naphthalenivorans</name>
    <dbReference type="NCBI Taxonomy" id="1118451"/>
    <lineage>
        <taxon>Bacteria</taxon>
        <taxon>Pseudomonadati</taxon>
        <taxon>Pseudomonadota</taxon>
        <taxon>Alphaproteobacteria</taxon>
        <taxon>Hyphomicrobiales</taxon>
        <taxon>Rhizobiaceae</taxon>
        <taxon>Ciceribacter</taxon>
    </lineage>
</organism>
<dbReference type="SMART" id="SM00861">
    <property type="entry name" value="Transket_pyr"/>
    <property type="match status" value="1"/>
</dbReference>
<dbReference type="EMBL" id="BJZP01000023">
    <property type="protein sequence ID" value="GEO86716.1"/>
    <property type="molecule type" value="Genomic_DNA"/>
</dbReference>
<evidence type="ECO:0000259" key="6">
    <source>
        <dbReference type="SMART" id="SM00861"/>
    </source>
</evidence>
<evidence type="ECO:0000256" key="2">
    <source>
        <dbReference type="ARBA" id="ARBA00001964"/>
    </source>
</evidence>
<dbReference type="Gene3D" id="3.40.50.970">
    <property type="match status" value="2"/>
</dbReference>
<comment type="cofactor">
    <cofactor evidence="2">
        <name>thiamine diphosphate</name>
        <dbReference type="ChEBI" id="CHEBI:58937"/>
    </cofactor>
</comment>
<proteinExistence type="inferred from homology"/>
<dbReference type="Pfam" id="PF17831">
    <property type="entry name" value="PDH_E1_M"/>
    <property type="match status" value="1"/>
</dbReference>
<protein>
    <recommendedName>
        <fullName evidence="6">Transketolase-like pyrimidine-binding domain-containing protein</fullName>
    </recommendedName>
</protein>
<evidence type="ECO:0000256" key="3">
    <source>
        <dbReference type="ARBA" id="ARBA00007131"/>
    </source>
</evidence>
<feature type="domain" description="Transketolase-like pyrimidine-binding" evidence="6">
    <location>
        <begin position="405"/>
        <end position="624"/>
    </location>
</feature>
<evidence type="ECO:0000256" key="5">
    <source>
        <dbReference type="SAM" id="Phobius"/>
    </source>
</evidence>
<keyword evidence="5" id="KW-0812">Transmembrane</keyword>
<evidence type="ECO:0000313" key="7">
    <source>
        <dbReference type="EMBL" id="GEO86716.1"/>
    </source>
</evidence>
<dbReference type="PANTHER" id="PTHR43825">
    <property type="entry name" value="PYRUVATE DEHYDROGENASE E1 COMPONENT"/>
    <property type="match status" value="1"/>
</dbReference>
<comment type="cofactor">
    <cofactor evidence="1">
        <name>Mg(2+)</name>
        <dbReference type="ChEBI" id="CHEBI:18420"/>
    </cofactor>
</comment>
<keyword evidence="8" id="KW-1185">Reference proteome</keyword>
<comment type="similarity">
    <text evidence="3">Belongs to the transketolase family.</text>
</comment>
<dbReference type="InterPro" id="IPR005474">
    <property type="entry name" value="Transketolase_N"/>
</dbReference>
<dbReference type="InterPro" id="IPR005475">
    <property type="entry name" value="Transketolase-like_Pyr-bd"/>
</dbReference>